<dbReference type="InterPro" id="IPR051824">
    <property type="entry name" value="LRR_Rcpt-Like_S/T_Kinase"/>
</dbReference>
<gene>
    <name evidence="22" type="ORF">RJ639_035355</name>
</gene>
<dbReference type="GO" id="GO:0005524">
    <property type="term" value="F:ATP binding"/>
    <property type="evidence" value="ECO:0007669"/>
    <property type="project" value="UniProtKB-KW"/>
</dbReference>
<sequence length="473" mass="53421">MLFLVRLAIFAFRIFFLHHLVLTSANNHLQTPSCPVDNVVVSGCRFFDSDLASLNPMSRPKLQKSWLVSASKGNSSSHHNVNIDELSRPGNASCRQSRRKPSKMTLIGRVRRFLLGSSRVIPAEEDLEDLPGQTRRFYLRELQVATDNFSKLNILGRGWSGKVYKGRLSDGSFVDVERVKELDGALMFRKQVEMISMAVHPNILPLVGYCMTQTEQFLVYPFMANGSLASCLGGRSESVRPLTWQIRKRIALGSARGLAYSHGHNEPNMLDAKLIHRDVKAANVLLNEEFEAVVRVPGIAKLMDYQDSHVVTAVRGTVGHIAPEYLSTGKCSEKSDVYGYGFMLLELVTGQRAFDLARLANDDDVPLLYWVKKLWKEKKLETLVDADLRGNYVEEEVEQLIQVNLLCTQDSPTKRPKMSEVVRMLEGDGLGERWEQLEHEILCPQFDTNHQNLNWIVADSILNLRPEELSGPR</sequence>
<dbReference type="SUPFAM" id="SSF56112">
    <property type="entry name" value="Protein kinase-like (PK-like)"/>
    <property type="match status" value="1"/>
</dbReference>
<name>A0AA89B8Y4_9ASTE</name>
<keyword evidence="13" id="KW-1133">Transmembrane helix</keyword>
<dbReference type="SMART" id="SM00220">
    <property type="entry name" value="S_TKc"/>
    <property type="match status" value="1"/>
</dbReference>
<evidence type="ECO:0000256" key="16">
    <source>
        <dbReference type="ARBA" id="ARBA00023180"/>
    </source>
</evidence>
<organism evidence="22 23">
    <name type="scientific">Escallonia herrerae</name>
    <dbReference type="NCBI Taxonomy" id="1293975"/>
    <lineage>
        <taxon>Eukaryota</taxon>
        <taxon>Viridiplantae</taxon>
        <taxon>Streptophyta</taxon>
        <taxon>Embryophyta</taxon>
        <taxon>Tracheophyta</taxon>
        <taxon>Spermatophyta</taxon>
        <taxon>Magnoliopsida</taxon>
        <taxon>eudicotyledons</taxon>
        <taxon>Gunneridae</taxon>
        <taxon>Pentapetalae</taxon>
        <taxon>asterids</taxon>
        <taxon>campanulids</taxon>
        <taxon>Escalloniales</taxon>
        <taxon>Escalloniaceae</taxon>
        <taxon>Escallonia</taxon>
    </lineage>
</organism>
<evidence type="ECO:0000256" key="2">
    <source>
        <dbReference type="ARBA" id="ARBA00008684"/>
    </source>
</evidence>
<evidence type="ECO:0000256" key="12">
    <source>
        <dbReference type="ARBA" id="ARBA00022840"/>
    </source>
</evidence>
<dbReference type="GO" id="GO:0016020">
    <property type="term" value="C:membrane"/>
    <property type="evidence" value="ECO:0007669"/>
    <property type="project" value="UniProtKB-SubCell"/>
</dbReference>
<evidence type="ECO:0000256" key="3">
    <source>
        <dbReference type="ARBA" id="ARBA00012513"/>
    </source>
</evidence>
<evidence type="ECO:0000256" key="10">
    <source>
        <dbReference type="ARBA" id="ARBA00022741"/>
    </source>
</evidence>
<evidence type="ECO:0000256" key="6">
    <source>
        <dbReference type="ARBA" id="ARBA00022679"/>
    </source>
</evidence>
<evidence type="ECO:0000256" key="20">
    <source>
        <dbReference type="SAM" id="SignalP"/>
    </source>
</evidence>
<keyword evidence="6" id="KW-0808">Transferase</keyword>
<dbReference type="FunFam" id="3.30.200.20:FF:000015">
    <property type="entry name" value="Somatic embryogenesis receptor kinase 1"/>
    <property type="match status" value="1"/>
</dbReference>
<keyword evidence="7" id="KW-0812">Transmembrane</keyword>
<dbReference type="Gene3D" id="1.10.510.10">
    <property type="entry name" value="Transferase(Phosphotransferase) domain 1"/>
    <property type="match status" value="1"/>
</dbReference>
<keyword evidence="12" id="KW-0067">ATP-binding</keyword>
<comment type="similarity">
    <text evidence="2">Belongs to the protein kinase superfamily. Ser/Thr protein kinase family.</text>
</comment>
<reference evidence="22" key="1">
    <citation type="submission" date="2022-12" db="EMBL/GenBank/DDBJ databases">
        <title>Draft genome assemblies for two species of Escallonia (Escalloniales).</title>
        <authorList>
            <person name="Chanderbali A."/>
            <person name="Dervinis C."/>
            <person name="Anghel I."/>
            <person name="Soltis D."/>
            <person name="Soltis P."/>
            <person name="Zapata F."/>
        </authorList>
    </citation>
    <scope>NUCLEOTIDE SEQUENCE</scope>
    <source>
        <strain evidence="22">UCBG64.0493</strain>
        <tissue evidence="22">Leaf</tissue>
    </source>
</reference>
<dbReference type="EMBL" id="JAVXUP010000315">
    <property type="protein sequence ID" value="KAK3031198.1"/>
    <property type="molecule type" value="Genomic_DNA"/>
</dbReference>
<dbReference type="InterPro" id="IPR000719">
    <property type="entry name" value="Prot_kinase_dom"/>
</dbReference>
<dbReference type="AlphaFoldDB" id="A0AA89B8Y4"/>
<evidence type="ECO:0000256" key="4">
    <source>
        <dbReference type="ARBA" id="ARBA00022527"/>
    </source>
</evidence>
<keyword evidence="16" id="KW-0325">Glycoprotein</keyword>
<proteinExistence type="inferred from homology"/>
<comment type="catalytic activity">
    <reaction evidence="18">
        <text>L-seryl-[protein] + ATP = O-phospho-L-seryl-[protein] + ADP + H(+)</text>
        <dbReference type="Rhea" id="RHEA:17989"/>
        <dbReference type="Rhea" id="RHEA-COMP:9863"/>
        <dbReference type="Rhea" id="RHEA-COMP:11604"/>
        <dbReference type="ChEBI" id="CHEBI:15378"/>
        <dbReference type="ChEBI" id="CHEBI:29999"/>
        <dbReference type="ChEBI" id="CHEBI:30616"/>
        <dbReference type="ChEBI" id="CHEBI:83421"/>
        <dbReference type="ChEBI" id="CHEBI:456216"/>
        <dbReference type="EC" id="2.7.11.1"/>
    </reaction>
</comment>
<dbReference type="Proteomes" id="UP001188597">
    <property type="component" value="Unassembled WGS sequence"/>
</dbReference>
<feature type="domain" description="Protein kinase" evidence="21">
    <location>
        <begin position="149"/>
        <end position="442"/>
    </location>
</feature>
<evidence type="ECO:0000256" key="8">
    <source>
        <dbReference type="ARBA" id="ARBA00022729"/>
    </source>
</evidence>
<keyword evidence="9" id="KW-0677">Repeat</keyword>
<dbReference type="InterPro" id="IPR008271">
    <property type="entry name" value="Ser/Thr_kinase_AS"/>
</dbReference>
<evidence type="ECO:0000256" key="11">
    <source>
        <dbReference type="ARBA" id="ARBA00022777"/>
    </source>
</evidence>
<keyword evidence="8 20" id="KW-0732">Signal</keyword>
<dbReference type="GO" id="GO:0004674">
    <property type="term" value="F:protein serine/threonine kinase activity"/>
    <property type="evidence" value="ECO:0007669"/>
    <property type="project" value="UniProtKB-KW"/>
</dbReference>
<keyword evidence="11" id="KW-0418">Kinase</keyword>
<dbReference type="PANTHER" id="PTHR48006">
    <property type="entry name" value="LEUCINE-RICH REPEAT-CONTAINING PROTEIN DDB_G0281931-RELATED"/>
    <property type="match status" value="1"/>
</dbReference>
<dbReference type="Pfam" id="PF07714">
    <property type="entry name" value="PK_Tyr_Ser-Thr"/>
    <property type="match status" value="1"/>
</dbReference>
<feature type="signal peptide" evidence="20">
    <location>
        <begin position="1"/>
        <end position="25"/>
    </location>
</feature>
<evidence type="ECO:0000256" key="13">
    <source>
        <dbReference type="ARBA" id="ARBA00022989"/>
    </source>
</evidence>
<dbReference type="PROSITE" id="PS50011">
    <property type="entry name" value="PROTEIN_KINASE_DOM"/>
    <property type="match status" value="1"/>
</dbReference>
<dbReference type="InterPro" id="IPR001245">
    <property type="entry name" value="Ser-Thr/Tyr_kinase_cat_dom"/>
</dbReference>
<protein>
    <recommendedName>
        <fullName evidence="3">non-specific serine/threonine protein kinase</fullName>
        <ecNumber evidence="3">2.7.11.1</ecNumber>
    </recommendedName>
</protein>
<evidence type="ECO:0000256" key="19">
    <source>
        <dbReference type="SAM" id="MobiDB-lite"/>
    </source>
</evidence>
<dbReference type="InterPro" id="IPR011009">
    <property type="entry name" value="Kinase-like_dom_sf"/>
</dbReference>
<evidence type="ECO:0000256" key="14">
    <source>
        <dbReference type="ARBA" id="ARBA00023136"/>
    </source>
</evidence>
<evidence type="ECO:0000256" key="1">
    <source>
        <dbReference type="ARBA" id="ARBA00004479"/>
    </source>
</evidence>
<dbReference type="Gene3D" id="3.30.200.20">
    <property type="entry name" value="Phosphorylase Kinase, domain 1"/>
    <property type="match status" value="1"/>
</dbReference>
<keyword evidence="4" id="KW-0723">Serine/threonine-protein kinase</keyword>
<dbReference type="PANTHER" id="PTHR48006:SF102">
    <property type="entry name" value="LEUCINE-RICH REPEAT-CONTAINING PROTEIN DDB_G0281931-RELATED"/>
    <property type="match status" value="1"/>
</dbReference>
<keyword evidence="23" id="KW-1185">Reference proteome</keyword>
<evidence type="ECO:0000256" key="18">
    <source>
        <dbReference type="ARBA" id="ARBA00048679"/>
    </source>
</evidence>
<dbReference type="EC" id="2.7.11.1" evidence="3"/>
<evidence type="ECO:0000256" key="9">
    <source>
        <dbReference type="ARBA" id="ARBA00022737"/>
    </source>
</evidence>
<comment type="caution">
    <text evidence="22">The sequence shown here is derived from an EMBL/GenBank/DDBJ whole genome shotgun (WGS) entry which is preliminary data.</text>
</comment>
<keyword evidence="5" id="KW-0433">Leucine-rich repeat</keyword>
<evidence type="ECO:0000313" key="22">
    <source>
        <dbReference type="EMBL" id="KAK3031198.1"/>
    </source>
</evidence>
<keyword evidence="15" id="KW-0675">Receptor</keyword>
<evidence type="ECO:0000313" key="23">
    <source>
        <dbReference type="Proteomes" id="UP001188597"/>
    </source>
</evidence>
<evidence type="ECO:0000259" key="21">
    <source>
        <dbReference type="PROSITE" id="PS50011"/>
    </source>
</evidence>
<evidence type="ECO:0000256" key="5">
    <source>
        <dbReference type="ARBA" id="ARBA00022614"/>
    </source>
</evidence>
<evidence type="ECO:0000256" key="17">
    <source>
        <dbReference type="ARBA" id="ARBA00047899"/>
    </source>
</evidence>
<dbReference type="PROSITE" id="PS00108">
    <property type="entry name" value="PROTEIN_KINASE_ST"/>
    <property type="match status" value="1"/>
</dbReference>
<evidence type="ECO:0000256" key="7">
    <source>
        <dbReference type="ARBA" id="ARBA00022692"/>
    </source>
</evidence>
<keyword evidence="14" id="KW-0472">Membrane</keyword>
<keyword evidence="10" id="KW-0547">Nucleotide-binding</keyword>
<comment type="subcellular location">
    <subcellularLocation>
        <location evidence="1">Membrane</location>
        <topology evidence="1">Single-pass type I membrane protein</topology>
    </subcellularLocation>
</comment>
<dbReference type="FunFam" id="1.10.510.10:FF:000016">
    <property type="entry name" value="Somatic embryogenesis receptor-like kinase 1"/>
    <property type="match status" value="1"/>
</dbReference>
<comment type="catalytic activity">
    <reaction evidence="17">
        <text>L-threonyl-[protein] + ATP = O-phospho-L-threonyl-[protein] + ADP + H(+)</text>
        <dbReference type="Rhea" id="RHEA:46608"/>
        <dbReference type="Rhea" id="RHEA-COMP:11060"/>
        <dbReference type="Rhea" id="RHEA-COMP:11605"/>
        <dbReference type="ChEBI" id="CHEBI:15378"/>
        <dbReference type="ChEBI" id="CHEBI:30013"/>
        <dbReference type="ChEBI" id="CHEBI:30616"/>
        <dbReference type="ChEBI" id="CHEBI:61977"/>
        <dbReference type="ChEBI" id="CHEBI:456216"/>
        <dbReference type="EC" id="2.7.11.1"/>
    </reaction>
</comment>
<feature type="region of interest" description="Disordered" evidence="19">
    <location>
        <begin position="72"/>
        <end position="100"/>
    </location>
</feature>
<accession>A0AA89B8Y4</accession>
<evidence type="ECO:0000256" key="15">
    <source>
        <dbReference type="ARBA" id="ARBA00023170"/>
    </source>
</evidence>
<feature type="chain" id="PRO_5041703052" description="non-specific serine/threonine protein kinase" evidence="20">
    <location>
        <begin position="26"/>
        <end position="473"/>
    </location>
</feature>